<dbReference type="Pfam" id="PF00004">
    <property type="entry name" value="AAA"/>
    <property type="match status" value="1"/>
</dbReference>
<dbReference type="PANTHER" id="PTHR43392:SF2">
    <property type="entry name" value="AAA-TYPE ATPASE FAMILY PROTEIN _ ANKYRIN REPEAT FAMILY PROTEIN"/>
    <property type="match status" value="1"/>
</dbReference>
<evidence type="ECO:0000313" key="6">
    <source>
        <dbReference type="EMBL" id="WAP69020.1"/>
    </source>
</evidence>
<keyword evidence="7" id="KW-1185">Reference proteome</keyword>
<gene>
    <name evidence="6" type="ORF">OH818_01400</name>
</gene>
<dbReference type="SMART" id="SM00382">
    <property type="entry name" value="AAA"/>
    <property type="match status" value="1"/>
</dbReference>
<dbReference type="Gene3D" id="1.10.8.60">
    <property type="match status" value="1"/>
</dbReference>
<feature type="region of interest" description="Disordered" evidence="4">
    <location>
        <begin position="49"/>
        <end position="122"/>
    </location>
</feature>
<organism evidence="6 7">
    <name type="scientific">Jiella pelagia</name>
    <dbReference type="NCBI Taxonomy" id="2986949"/>
    <lineage>
        <taxon>Bacteria</taxon>
        <taxon>Pseudomonadati</taxon>
        <taxon>Pseudomonadota</taxon>
        <taxon>Alphaproteobacteria</taxon>
        <taxon>Hyphomicrobiales</taxon>
        <taxon>Aurantimonadaceae</taxon>
        <taxon>Jiella</taxon>
    </lineage>
</organism>
<evidence type="ECO:0000259" key="5">
    <source>
        <dbReference type="SMART" id="SM00382"/>
    </source>
</evidence>
<dbReference type="CDD" id="cd00009">
    <property type="entry name" value="AAA"/>
    <property type="match status" value="1"/>
</dbReference>
<proteinExistence type="inferred from homology"/>
<reference evidence="6" key="1">
    <citation type="submission" date="2022-12" db="EMBL/GenBank/DDBJ databases">
        <title>Jiella pelagia sp. nov., isolated from phosphonate enriched culture of Northwest Pacific surface seawater.</title>
        <authorList>
            <person name="Shin D.Y."/>
            <person name="Hwang C.Y."/>
        </authorList>
    </citation>
    <scope>NUCLEOTIDE SEQUENCE</scope>
    <source>
        <strain evidence="6">HL-NP1</strain>
    </source>
</reference>
<evidence type="ECO:0000256" key="3">
    <source>
        <dbReference type="ARBA" id="ARBA00022840"/>
    </source>
</evidence>
<dbReference type="PRINTS" id="PR00819">
    <property type="entry name" value="CBXCFQXSUPER"/>
</dbReference>
<dbReference type="InterPro" id="IPR000641">
    <property type="entry name" value="CbxX/CfxQ"/>
</dbReference>
<accession>A0ABY7C5B1</accession>
<evidence type="ECO:0000313" key="7">
    <source>
        <dbReference type="Proteomes" id="UP001164020"/>
    </source>
</evidence>
<dbReference type="InterPro" id="IPR027417">
    <property type="entry name" value="P-loop_NTPase"/>
</dbReference>
<evidence type="ECO:0000256" key="1">
    <source>
        <dbReference type="ARBA" id="ARBA00010378"/>
    </source>
</evidence>
<sequence length="388" mass="43909">MFRKLHRAIMSVGAFIVNPVRFMRQAARQSIKTVREVKQQTKAETVATRTVMTDTGERITIPEPEPIRPKPVSENRNTSNNERGPSYPEPPYMRPQSQSPQNSGTHANHAATAQSAKPRKRPEDILAEINSMVGLAEVKKEMQSLFYTIKSQEARRKAGTPSKVPGRYHLALLGNPGTGKTTVARKISQFYHAAHIVRTSKFREVAREELLGKYQGHTEDLMKNLVADALDGVLFIDEAHNLFMPGSDTDYGKHVIHALIRAMENHRDRLVVILAGYPRPMERFLTEGDPGLDRRIRKRITFADYSLEELIQIFYISAASEGFRVHDSARSSLINAVKDVSDKRTATFGNASEMEKLVTRCVDMHGERIHRRDIAADNWLMPEDFPLK</sequence>
<dbReference type="Gene3D" id="3.40.50.300">
    <property type="entry name" value="P-loop containing nucleotide triphosphate hydrolases"/>
    <property type="match status" value="1"/>
</dbReference>
<evidence type="ECO:0000256" key="4">
    <source>
        <dbReference type="SAM" id="MobiDB-lite"/>
    </source>
</evidence>
<dbReference type="InterPro" id="IPR003959">
    <property type="entry name" value="ATPase_AAA_core"/>
</dbReference>
<feature type="domain" description="AAA+ ATPase" evidence="5">
    <location>
        <begin position="166"/>
        <end position="301"/>
    </location>
</feature>
<name>A0ABY7C5B1_9HYPH</name>
<dbReference type="SUPFAM" id="SSF52540">
    <property type="entry name" value="P-loop containing nucleoside triphosphate hydrolases"/>
    <property type="match status" value="1"/>
</dbReference>
<dbReference type="InterPro" id="IPR003593">
    <property type="entry name" value="AAA+_ATPase"/>
</dbReference>
<protein>
    <submittedName>
        <fullName evidence="6">AAA family ATPase</fullName>
    </submittedName>
</protein>
<feature type="compositionally biased region" description="Polar residues" evidence="4">
    <location>
        <begin position="74"/>
        <end position="83"/>
    </location>
</feature>
<dbReference type="Proteomes" id="UP001164020">
    <property type="component" value="Chromosome"/>
</dbReference>
<dbReference type="InterPro" id="IPR050773">
    <property type="entry name" value="CbxX/CfxQ_RuBisCO_ESX"/>
</dbReference>
<comment type="similarity">
    <text evidence="1">Belongs to the CbxX/CfxQ family.</text>
</comment>
<dbReference type="RefSeq" id="WP_268881459.1">
    <property type="nucleotide sequence ID" value="NZ_CP114029.1"/>
</dbReference>
<feature type="compositionally biased region" description="Polar residues" evidence="4">
    <location>
        <begin position="95"/>
        <end position="115"/>
    </location>
</feature>
<dbReference type="EMBL" id="CP114029">
    <property type="protein sequence ID" value="WAP69020.1"/>
    <property type="molecule type" value="Genomic_DNA"/>
</dbReference>
<keyword evidence="3" id="KW-0067">ATP-binding</keyword>
<dbReference type="PANTHER" id="PTHR43392">
    <property type="entry name" value="AAA-TYPE ATPASE FAMILY PROTEIN / ANKYRIN REPEAT FAMILY PROTEIN"/>
    <property type="match status" value="1"/>
</dbReference>
<keyword evidence="2" id="KW-0547">Nucleotide-binding</keyword>
<evidence type="ECO:0000256" key="2">
    <source>
        <dbReference type="ARBA" id="ARBA00022741"/>
    </source>
</evidence>